<dbReference type="Proteomes" id="UP000772618">
    <property type="component" value="Unassembled WGS sequence"/>
</dbReference>
<protein>
    <submittedName>
        <fullName evidence="1">DUF72 domain-containing protein</fullName>
    </submittedName>
</protein>
<dbReference type="Pfam" id="PF01904">
    <property type="entry name" value="DUF72"/>
    <property type="match status" value="1"/>
</dbReference>
<proteinExistence type="predicted"/>
<sequence>MQQWKIGCSGYHYIDWKRIFYPENIAQKKWFEYYSEHFNSLELNVTFYRFPRLHFLQGWFKRSPDNFSFSVKAPRLITHYKKLNEAQEALHNFYDVARNGLQHKLGSVLFQFPSSFVFEEHRLERIINLLDHSMQNVVEFRHESWWQQKVFDAFAQNNITFCGISHPQLSDKVIKTSDIVYYRFHGVPHLYSSRYDIQDLERVASEIQSMEGVRESFIYFNNTAEATAVINAKQFQELCEVVSK</sequence>
<organism evidence="1 2">
    <name type="scientific">Chryseosolibacter indicus</name>
    <dbReference type="NCBI Taxonomy" id="2782351"/>
    <lineage>
        <taxon>Bacteria</taxon>
        <taxon>Pseudomonadati</taxon>
        <taxon>Bacteroidota</taxon>
        <taxon>Cytophagia</taxon>
        <taxon>Cytophagales</taxon>
        <taxon>Chryseotaleaceae</taxon>
        <taxon>Chryseosolibacter</taxon>
    </lineage>
</organism>
<dbReference type="PANTHER" id="PTHR30348:SF4">
    <property type="entry name" value="DUF72 DOMAIN-CONTAINING PROTEIN"/>
    <property type="match status" value="1"/>
</dbReference>
<gene>
    <name evidence="1" type="ORF">KK060_17610</name>
</gene>
<dbReference type="EMBL" id="JAHESD010000046">
    <property type="protein sequence ID" value="MBT1705115.1"/>
    <property type="molecule type" value="Genomic_DNA"/>
</dbReference>
<dbReference type="RefSeq" id="WP_254155069.1">
    <property type="nucleotide sequence ID" value="NZ_JAHESD010000046.1"/>
</dbReference>
<evidence type="ECO:0000313" key="1">
    <source>
        <dbReference type="EMBL" id="MBT1705115.1"/>
    </source>
</evidence>
<dbReference type="PANTHER" id="PTHR30348">
    <property type="entry name" value="UNCHARACTERIZED PROTEIN YECE"/>
    <property type="match status" value="1"/>
</dbReference>
<dbReference type="SUPFAM" id="SSF117396">
    <property type="entry name" value="TM1631-like"/>
    <property type="match status" value="1"/>
</dbReference>
<accession>A0ABS5VUK5</accession>
<dbReference type="InterPro" id="IPR036520">
    <property type="entry name" value="UPF0759_sf"/>
</dbReference>
<reference evidence="1 2" key="1">
    <citation type="submission" date="2021-05" db="EMBL/GenBank/DDBJ databases">
        <title>A Polyphasic approach of four new species of the genus Ohtaekwangia: Ohtaekwangia histidinii sp. nov., Ohtaekwangia cretensis sp. nov., Ohtaekwangia indiensis sp. nov., Ohtaekwangia reichenbachii sp. nov. from diverse environment.</title>
        <authorList>
            <person name="Octaviana S."/>
        </authorList>
    </citation>
    <scope>NUCLEOTIDE SEQUENCE [LARGE SCALE GENOMIC DNA]</scope>
    <source>
        <strain evidence="1 2">PWU20</strain>
    </source>
</reference>
<keyword evidence="2" id="KW-1185">Reference proteome</keyword>
<name>A0ABS5VUK5_9BACT</name>
<comment type="caution">
    <text evidence="1">The sequence shown here is derived from an EMBL/GenBank/DDBJ whole genome shotgun (WGS) entry which is preliminary data.</text>
</comment>
<dbReference type="Gene3D" id="3.20.20.410">
    <property type="entry name" value="Protein of unknown function UPF0759"/>
    <property type="match status" value="1"/>
</dbReference>
<evidence type="ECO:0000313" key="2">
    <source>
        <dbReference type="Proteomes" id="UP000772618"/>
    </source>
</evidence>
<dbReference type="InterPro" id="IPR002763">
    <property type="entry name" value="DUF72"/>
</dbReference>